<dbReference type="GO" id="GO:0004185">
    <property type="term" value="F:serine-type carboxypeptidase activity"/>
    <property type="evidence" value="ECO:0007669"/>
    <property type="project" value="UniProtKB-UniRule"/>
</dbReference>
<name>A0A7S2SP55_9STRA</name>
<protein>
    <recommendedName>
        <fullName evidence="2">Carboxypeptidase</fullName>
        <ecNumber evidence="2">3.4.16.-</ecNumber>
    </recommendedName>
</protein>
<evidence type="ECO:0000256" key="2">
    <source>
        <dbReference type="RuleBase" id="RU361156"/>
    </source>
</evidence>
<dbReference type="InterPro" id="IPR001563">
    <property type="entry name" value="Peptidase_S10"/>
</dbReference>
<dbReference type="Pfam" id="PF00450">
    <property type="entry name" value="Peptidase_S10"/>
    <property type="match status" value="1"/>
</dbReference>
<dbReference type="Gene3D" id="3.40.50.1820">
    <property type="entry name" value="alpha/beta hydrolase"/>
    <property type="match status" value="1"/>
</dbReference>
<sequence>VEDEVLSLPGWDGSLPSRHYSGFVRSPESLRDASFFYYLVESEGQPDTDPLVVWMNGGPGASSLYGLFGELGPLQLDSDSLLVDPPALYYNPEGWQTQANLLAIDQPPPTGFSYCGGDVGGDMASCGNWTDEDAALENYKFLLEWVHEFPEFESRDLFITGESYAGVYVPLLADLIYEGMRGGETSLNLRGVAIGDGVARPSPKDSQWLHVQFMYGHGQVSTRLYEAILDTCTEAALRNNSYASMPGCPELLETMDTAIGDFYEYNLYDQCAHGAAALLGSLDSVASATVLRGGLNDYACGSDEAIATWVSRPDVQAAMHVPRGAVWNNVDGSWPEYKATASDLSSVYLKWMAGSAALRVLIYSGDTDPMITSFYSEEWVRALGFPEREPWRAWVFEHAGAELTGGYVTRFLTANAADGGAFDLLTIRGSGHMVPLMQRSAALSFFSTWIHGETYPRTGQGKHANKAPSIPAGALKGALASRSRVLNRKLELLRGLTAAAATED</sequence>
<dbReference type="AlphaFoldDB" id="A0A7S2SP55"/>
<gene>
    <name evidence="3" type="ORF">RMAR1173_LOCUS16769</name>
</gene>
<dbReference type="SUPFAM" id="SSF53474">
    <property type="entry name" value="alpha/beta-Hydrolases"/>
    <property type="match status" value="1"/>
</dbReference>
<dbReference type="PRINTS" id="PR00724">
    <property type="entry name" value="CRBOXYPTASEC"/>
</dbReference>
<proteinExistence type="inferred from homology"/>
<keyword evidence="2" id="KW-0121">Carboxypeptidase</keyword>
<organism evidence="3">
    <name type="scientific">Rhizochromulina marina</name>
    <dbReference type="NCBI Taxonomy" id="1034831"/>
    <lineage>
        <taxon>Eukaryota</taxon>
        <taxon>Sar</taxon>
        <taxon>Stramenopiles</taxon>
        <taxon>Ochrophyta</taxon>
        <taxon>Dictyochophyceae</taxon>
        <taxon>Rhizochromulinales</taxon>
        <taxon>Rhizochromulina</taxon>
    </lineage>
</organism>
<reference evidence="3" key="1">
    <citation type="submission" date="2021-01" db="EMBL/GenBank/DDBJ databases">
        <authorList>
            <person name="Corre E."/>
            <person name="Pelletier E."/>
            <person name="Niang G."/>
            <person name="Scheremetjew M."/>
            <person name="Finn R."/>
            <person name="Kale V."/>
            <person name="Holt S."/>
            <person name="Cochrane G."/>
            <person name="Meng A."/>
            <person name="Brown T."/>
            <person name="Cohen L."/>
        </authorList>
    </citation>
    <scope>NUCLEOTIDE SEQUENCE</scope>
    <source>
        <strain evidence="3">CCMP1243</strain>
    </source>
</reference>
<feature type="non-terminal residue" evidence="3">
    <location>
        <position position="1"/>
    </location>
</feature>
<evidence type="ECO:0000256" key="1">
    <source>
        <dbReference type="ARBA" id="ARBA00009431"/>
    </source>
</evidence>
<dbReference type="EC" id="3.4.16.-" evidence="2"/>
<keyword evidence="2" id="KW-0645">Protease</keyword>
<dbReference type="PANTHER" id="PTHR11802">
    <property type="entry name" value="SERINE PROTEASE FAMILY S10 SERINE CARBOXYPEPTIDASE"/>
    <property type="match status" value="1"/>
</dbReference>
<dbReference type="GO" id="GO:0006508">
    <property type="term" value="P:proteolysis"/>
    <property type="evidence" value="ECO:0007669"/>
    <property type="project" value="UniProtKB-KW"/>
</dbReference>
<dbReference type="PROSITE" id="PS00131">
    <property type="entry name" value="CARBOXYPEPT_SER_SER"/>
    <property type="match status" value="1"/>
</dbReference>
<evidence type="ECO:0000313" key="3">
    <source>
        <dbReference type="EMBL" id="CAD9704921.1"/>
    </source>
</evidence>
<dbReference type="InterPro" id="IPR029058">
    <property type="entry name" value="AB_hydrolase_fold"/>
</dbReference>
<dbReference type="PANTHER" id="PTHR11802:SF201">
    <property type="entry name" value="CARBOXYPEPTIDASE"/>
    <property type="match status" value="1"/>
</dbReference>
<dbReference type="InterPro" id="IPR018202">
    <property type="entry name" value="Ser_caboxypep_ser_AS"/>
</dbReference>
<dbReference type="EMBL" id="HBHJ01025444">
    <property type="protein sequence ID" value="CAD9704921.1"/>
    <property type="molecule type" value="Transcribed_RNA"/>
</dbReference>
<comment type="similarity">
    <text evidence="1 2">Belongs to the peptidase S10 family.</text>
</comment>
<accession>A0A7S2SP55</accession>
<keyword evidence="2" id="KW-0378">Hydrolase</keyword>